<dbReference type="PROSITE" id="PS51257">
    <property type="entry name" value="PROKAR_LIPOPROTEIN"/>
    <property type="match status" value="1"/>
</dbReference>
<dbReference type="EMBL" id="MFRA01000001">
    <property type="protein sequence ID" value="OGH93355.1"/>
    <property type="molecule type" value="Genomic_DNA"/>
</dbReference>
<name>A0A1F6PB14_9BACT</name>
<dbReference type="STRING" id="1798705.A2563_01975"/>
<evidence type="ECO:0000313" key="2">
    <source>
        <dbReference type="Proteomes" id="UP000176634"/>
    </source>
</evidence>
<evidence type="ECO:0000313" key="1">
    <source>
        <dbReference type="EMBL" id="OGH93355.1"/>
    </source>
</evidence>
<reference evidence="1 2" key="1">
    <citation type="journal article" date="2016" name="Nat. Commun.">
        <title>Thousands of microbial genomes shed light on interconnected biogeochemical processes in an aquifer system.</title>
        <authorList>
            <person name="Anantharaman K."/>
            <person name="Brown C.T."/>
            <person name="Hug L.A."/>
            <person name="Sharon I."/>
            <person name="Castelle C.J."/>
            <person name="Probst A.J."/>
            <person name="Thomas B.C."/>
            <person name="Singh A."/>
            <person name="Wilkins M.J."/>
            <person name="Karaoz U."/>
            <person name="Brodie E.L."/>
            <person name="Williams K.H."/>
            <person name="Hubbard S.S."/>
            <person name="Banfield J.F."/>
        </authorList>
    </citation>
    <scope>NUCLEOTIDE SEQUENCE [LARGE SCALE GENOMIC DNA]</scope>
</reference>
<gene>
    <name evidence="1" type="ORF">A2563_01975</name>
</gene>
<organism evidence="1 2">
    <name type="scientific">Candidatus Magasanikbacteria bacterium RIFOXYD1_FULL_40_23</name>
    <dbReference type="NCBI Taxonomy" id="1798705"/>
    <lineage>
        <taxon>Bacteria</taxon>
        <taxon>Candidatus Magasanikiibacteriota</taxon>
    </lineage>
</organism>
<comment type="caution">
    <text evidence="1">The sequence shown here is derived from an EMBL/GenBank/DDBJ whole genome shotgun (WGS) entry which is preliminary data.</text>
</comment>
<dbReference type="AlphaFoldDB" id="A0A1F6PB14"/>
<protein>
    <submittedName>
        <fullName evidence="1">Uncharacterized protein</fullName>
    </submittedName>
</protein>
<dbReference type="Proteomes" id="UP000176634">
    <property type="component" value="Unassembled WGS sequence"/>
</dbReference>
<sequence length="70" mass="7945">MLKATREGSGFITDLMIVIGWNGSQACFKSLRWSVEQICQDIDTGIWVIMDKALDLSDPKQLQAFSMFCR</sequence>
<proteinExistence type="predicted"/>
<accession>A0A1F6PB14</accession>